<dbReference type="PROSITE" id="PS51257">
    <property type="entry name" value="PROKAR_LIPOPROTEIN"/>
    <property type="match status" value="1"/>
</dbReference>
<dbReference type="Gene3D" id="2.50.20.20">
    <property type="match status" value="1"/>
</dbReference>
<protein>
    <submittedName>
        <fullName evidence="5">Lipoprotein LprG</fullName>
    </submittedName>
</protein>
<keyword evidence="5" id="KW-0449">Lipoprotein</keyword>
<keyword evidence="3" id="KW-0472">Membrane</keyword>
<comment type="caution">
    <text evidence="5">The sequence shown here is derived from an EMBL/GenBank/DDBJ whole genome shotgun (WGS) entry which is preliminary data.</text>
</comment>
<comment type="subcellular location">
    <subcellularLocation>
        <location evidence="1">Cell envelope</location>
    </subcellularLocation>
</comment>
<evidence type="ECO:0000313" key="5">
    <source>
        <dbReference type="EMBL" id="MCP2273475.1"/>
    </source>
</evidence>
<evidence type="ECO:0000313" key="6">
    <source>
        <dbReference type="Proteomes" id="UP001205185"/>
    </source>
</evidence>
<dbReference type="RefSeq" id="WP_253890662.1">
    <property type="nucleotide sequence ID" value="NZ_BAAAVB010000003.1"/>
</dbReference>
<feature type="chain" id="PRO_5045484401" evidence="4">
    <location>
        <begin position="24"/>
        <end position="234"/>
    </location>
</feature>
<keyword evidence="6" id="KW-1185">Reference proteome</keyword>
<sequence length="234" mass="24055">MVKRGWVVAVLALLGVLATGCTSDEPTGGGGNLPDGAALLRDASAATKQIKSAHFTLKVNGTVSAIPVQNAEGDLTREGGPSGAAKGTVKLTLLGQLIEGEFVLVDDSLYIKGPTGGFQKYPASLSSNIYDPSAILDPDKGIANVLGKVQNPRTDSKESLDGTSTYKVSGKATKDVVSAVVPGVNSDVDITVWVREDNKQPVKASVKLPSGEGQTATVDLTLSDVDKPVTITAP</sequence>
<evidence type="ECO:0000256" key="2">
    <source>
        <dbReference type="ARBA" id="ARBA00009194"/>
    </source>
</evidence>
<dbReference type="InterPro" id="IPR029046">
    <property type="entry name" value="LolA/LolB/LppX"/>
</dbReference>
<evidence type="ECO:0000256" key="3">
    <source>
        <dbReference type="ARBA" id="ARBA00022475"/>
    </source>
</evidence>
<feature type="signal peptide" evidence="4">
    <location>
        <begin position="1"/>
        <end position="23"/>
    </location>
</feature>
<comment type="similarity">
    <text evidence="2">Belongs to the LppX/LprAFG lipoprotein family.</text>
</comment>
<dbReference type="EMBL" id="JAMTCO010000016">
    <property type="protein sequence ID" value="MCP2273475.1"/>
    <property type="molecule type" value="Genomic_DNA"/>
</dbReference>
<dbReference type="Pfam" id="PF07161">
    <property type="entry name" value="LppX_LprAFG"/>
    <property type="match status" value="1"/>
</dbReference>
<evidence type="ECO:0000256" key="1">
    <source>
        <dbReference type="ARBA" id="ARBA00004196"/>
    </source>
</evidence>
<dbReference type="Proteomes" id="UP001205185">
    <property type="component" value="Unassembled WGS sequence"/>
</dbReference>
<reference evidence="5 6" key="1">
    <citation type="submission" date="2022-06" db="EMBL/GenBank/DDBJ databases">
        <title>Genomic Encyclopedia of Archaeal and Bacterial Type Strains, Phase II (KMG-II): from individual species to whole genera.</title>
        <authorList>
            <person name="Goeker M."/>
        </authorList>
    </citation>
    <scope>NUCLEOTIDE SEQUENCE [LARGE SCALE GENOMIC DNA]</scope>
    <source>
        <strain evidence="5 6">DSM 44255</strain>
    </source>
</reference>
<dbReference type="InterPro" id="IPR009830">
    <property type="entry name" value="LppX/LprAFG"/>
</dbReference>
<dbReference type="CDD" id="cd16334">
    <property type="entry name" value="LppX-like"/>
    <property type="match status" value="1"/>
</dbReference>
<accession>A0ABT1ILE2</accession>
<evidence type="ECO:0000256" key="4">
    <source>
        <dbReference type="SAM" id="SignalP"/>
    </source>
</evidence>
<name>A0ABT1ILE2_9PSEU</name>
<proteinExistence type="inferred from homology"/>
<keyword evidence="3" id="KW-1003">Cell membrane</keyword>
<organism evidence="5 6">
    <name type="scientific">Actinokineospora diospyrosa</name>
    <dbReference type="NCBI Taxonomy" id="103728"/>
    <lineage>
        <taxon>Bacteria</taxon>
        <taxon>Bacillati</taxon>
        <taxon>Actinomycetota</taxon>
        <taxon>Actinomycetes</taxon>
        <taxon>Pseudonocardiales</taxon>
        <taxon>Pseudonocardiaceae</taxon>
        <taxon>Actinokineospora</taxon>
    </lineage>
</organism>
<keyword evidence="4" id="KW-0732">Signal</keyword>
<gene>
    <name evidence="5" type="ORF">LV75_006004</name>
</gene>
<dbReference type="SUPFAM" id="SSF89392">
    <property type="entry name" value="Prokaryotic lipoproteins and lipoprotein localization factors"/>
    <property type="match status" value="1"/>
</dbReference>